<protein>
    <submittedName>
        <fullName evidence="2">Uncharacterized protein</fullName>
    </submittedName>
</protein>
<feature type="compositionally biased region" description="Polar residues" evidence="1">
    <location>
        <begin position="12"/>
        <end position="21"/>
    </location>
</feature>
<dbReference type="EMBL" id="KZ995646">
    <property type="protein sequence ID" value="RKO90252.1"/>
    <property type="molecule type" value="Genomic_DNA"/>
</dbReference>
<accession>A0A4P9WD36</accession>
<keyword evidence="3" id="KW-1185">Reference proteome</keyword>
<feature type="compositionally biased region" description="Basic and acidic residues" evidence="1">
    <location>
        <begin position="84"/>
        <end position="93"/>
    </location>
</feature>
<feature type="region of interest" description="Disordered" evidence="1">
    <location>
        <begin position="1"/>
        <end position="24"/>
    </location>
</feature>
<dbReference type="OrthoDB" id="415532at2759"/>
<reference evidence="3" key="1">
    <citation type="journal article" date="2018" name="Nat. Microbiol.">
        <title>Leveraging single-cell genomics to expand the fungal tree of life.</title>
        <authorList>
            <person name="Ahrendt S.R."/>
            <person name="Quandt C.A."/>
            <person name="Ciobanu D."/>
            <person name="Clum A."/>
            <person name="Salamov A."/>
            <person name="Andreopoulos B."/>
            <person name="Cheng J.F."/>
            <person name="Woyke T."/>
            <person name="Pelin A."/>
            <person name="Henrissat B."/>
            <person name="Reynolds N.K."/>
            <person name="Benny G.L."/>
            <person name="Smith M.E."/>
            <person name="James T.Y."/>
            <person name="Grigoriev I.V."/>
        </authorList>
    </citation>
    <scope>NUCLEOTIDE SEQUENCE [LARGE SCALE GENOMIC DNA]</scope>
</reference>
<feature type="compositionally biased region" description="Low complexity" evidence="1">
    <location>
        <begin position="71"/>
        <end position="82"/>
    </location>
</feature>
<gene>
    <name evidence="2" type="ORF">BDK51DRAFT_52461</name>
</gene>
<organism evidence="2 3">
    <name type="scientific">Blyttiomyces helicus</name>
    <dbReference type="NCBI Taxonomy" id="388810"/>
    <lineage>
        <taxon>Eukaryota</taxon>
        <taxon>Fungi</taxon>
        <taxon>Fungi incertae sedis</taxon>
        <taxon>Chytridiomycota</taxon>
        <taxon>Chytridiomycota incertae sedis</taxon>
        <taxon>Chytridiomycetes</taxon>
        <taxon>Chytridiomycetes incertae sedis</taxon>
        <taxon>Blyttiomyces</taxon>
    </lineage>
</organism>
<evidence type="ECO:0000256" key="1">
    <source>
        <dbReference type="SAM" id="MobiDB-lite"/>
    </source>
</evidence>
<proteinExistence type="predicted"/>
<evidence type="ECO:0000313" key="3">
    <source>
        <dbReference type="Proteomes" id="UP000269721"/>
    </source>
</evidence>
<sequence>MAASTALPEIRTPTQSPQGAATSCHIPDPTDLLDQAFNDCFERFSVLLSGFLSGSDRPTRDPRRSILAQLGRARGASTGGTRNTETRKPETPRQHLCISHSPPNPREAGPQATPGPWLNESIPHHLAEVALADLIRAADPIYNVPPAGRPPVVAPFLVPRAELEAATRAARSAVLPSASVPLPDIFERLWEFDLKPAVGARGDDYHFHTHDTVLWTDDPYFDIAPDALALLKYRHGRLMNGELGPSALEVCTVDDAVPPAVRALLAWHLDSIANREDGDLHPGSDGKLQDLIHPSLHPLTLGHHSSPVWGARLLVCPFL</sequence>
<dbReference type="AlphaFoldDB" id="A0A4P9WD36"/>
<name>A0A4P9WD36_9FUNG</name>
<feature type="region of interest" description="Disordered" evidence="1">
    <location>
        <begin position="68"/>
        <end position="116"/>
    </location>
</feature>
<dbReference type="Proteomes" id="UP000269721">
    <property type="component" value="Unassembled WGS sequence"/>
</dbReference>
<evidence type="ECO:0000313" key="2">
    <source>
        <dbReference type="EMBL" id="RKO90252.1"/>
    </source>
</evidence>